<organism evidence="1 2">
    <name type="scientific">Sesamum alatum</name>
    <dbReference type="NCBI Taxonomy" id="300844"/>
    <lineage>
        <taxon>Eukaryota</taxon>
        <taxon>Viridiplantae</taxon>
        <taxon>Streptophyta</taxon>
        <taxon>Embryophyta</taxon>
        <taxon>Tracheophyta</taxon>
        <taxon>Spermatophyta</taxon>
        <taxon>Magnoliopsida</taxon>
        <taxon>eudicotyledons</taxon>
        <taxon>Gunneridae</taxon>
        <taxon>Pentapetalae</taxon>
        <taxon>asterids</taxon>
        <taxon>lamiids</taxon>
        <taxon>Lamiales</taxon>
        <taxon>Pedaliaceae</taxon>
        <taxon>Sesamum</taxon>
    </lineage>
</organism>
<sequence>MVGDWRAALMATLTAPGAPEAPPAVAPLPEVVVGGNAGNTENRRAIEVELQLLQSKNHGMMYPSACQLQSLCIQKAYPLLQSLIRGRIRPHRLRLHKVLDDLSEHAPSRCGCETSSAIMP</sequence>
<reference evidence="1" key="2">
    <citation type="journal article" date="2024" name="Plant">
        <title>Genomic evolution and insights into agronomic trait innovations of Sesamum species.</title>
        <authorList>
            <person name="Miao H."/>
            <person name="Wang L."/>
            <person name="Qu L."/>
            <person name="Liu H."/>
            <person name="Sun Y."/>
            <person name="Le M."/>
            <person name="Wang Q."/>
            <person name="Wei S."/>
            <person name="Zheng Y."/>
            <person name="Lin W."/>
            <person name="Duan Y."/>
            <person name="Cao H."/>
            <person name="Xiong S."/>
            <person name="Wang X."/>
            <person name="Wei L."/>
            <person name="Li C."/>
            <person name="Ma Q."/>
            <person name="Ju M."/>
            <person name="Zhao R."/>
            <person name="Li G."/>
            <person name="Mu C."/>
            <person name="Tian Q."/>
            <person name="Mei H."/>
            <person name="Zhang T."/>
            <person name="Gao T."/>
            <person name="Zhang H."/>
        </authorList>
    </citation>
    <scope>NUCLEOTIDE SEQUENCE</scope>
    <source>
        <strain evidence="1">3651</strain>
    </source>
</reference>
<dbReference type="EMBL" id="JACGWO010000006">
    <property type="protein sequence ID" value="KAK4424619.1"/>
    <property type="molecule type" value="Genomic_DNA"/>
</dbReference>
<accession>A0AAE1Y756</accession>
<gene>
    <name evidence="1" type="ORF">Salat_1655500</name>
</gene>
<comment type="caution">
    <text evidence="1">The sequence shown here is derived from an EMBL/GenBank/DDBJ whole genome shotgun (WGS) entry which is preliminary data.</text>
</comment>
<keyword evidence="2" id="KW-1185">Reference proteome</keyword>
<dbReference type="AlphaFoldDB" id="A0AAE1Y756"/>
<evidence type="ECO:0000313" key="2">
    <source>
        <dbReference type="Proteomes" id="UP001293254"/>
    </source>
</evidence>
<proteinExistence type="predicted"/>
<dbReference type="Proteomes" id="UP001293254">
    <property type="component" value="Unassembled WGS sequence"/>
</dbReference>
<name>A0AAE1Y756_9LAMI</name>
<reference evidence="1" key="1">
    <citation type="submission" date="2020-06" db="EMBL/GenBank/DDBJ databases">
        <authorList>
            <person name="Li T."/>
            <person name="Hu X."/>
            <person name="Zhang T."/>
            <person name="Song X."/>
            <person name="Zhang H."/>
            <person name="Dai N."/>
            <person name="Sheng W."/>
            <person name="Hou X."/>
            <person name="Wei L."/>
        </authorList>
    </citation>
    <scope>NUCLEOTIDE SEQUENCE</scope>
    <source>
        <strain evidence="1">3651</strain>
        <tissue evidence="1">Leaf</tissue>
    </source>
</reference>
<evidence type="ECO:0000313" key="1">
    <source>
        <dbReference type="EMBL" id="KAK4424619.1"/>
    </source>
</evidence>
<protein>
    <submittedName>
        <fullName evidence="1">Uncharacterized protein</fullName>
    </submittedName>
</protein>